<evidence type="ECO:0000313" key="2">
    <source>
        <dbReference type="Proteomes" id="UP000000753"/>
    </source>
</evidence>
<dbReference type="STRING" id="225849.swp_4738"/>
<dbReference type="HOGENOM" id="CLU_3257786_0_0_6"/>
<gene>
    <name evidence="1" type="ordered locus">swp_4738</name>
</gene>
<keyword evidence="2" id="KW-1185">Reference proteome</keyword>
<protein>
    <submittedName>
        <fullName evidence="1">Uncharacterized protein</fullName>
    </submittedName>
</protein>
<proteinExistence type="predicted"/>
<evidence type="ECO:0000313" key="1">
    <source>
        <dbReference type="EMBL" id="ACJ31370.1"/>
    </source>
</evidence>
<dbReference type="AlphaFoldDB" id="B8CTX6"/>
<dbReference type="Proteomes" id="UP000000753">
    <property type="component" value="Chromosome"/>
</dbReference>
<dbReference type="EMBL" id="CP000472">
    <property type="protein sequence ID" value="ACJ31370.1"/>
    <property type="molecule type" value="Genomic_DNA"/>
</dbReference>
<organism evidence="1 2">
    <name type="scientific">Shewanella piezotolerans (strain WP3 / JCM 13877)</name>
    <dbReference type="NCBI Taxonomy" id="225849"/>
    <lineage>
        <taxon>Bacteria</taxon>
        <taxon>Pseudomonadati</taxon>
        <taxon>Pseudomonadota</taxon>
        <taxon>Gammaproteobacteria</taxon>
        <taxon>Alteromonadales</taxon>
        <taxon>Shewanellaceae</taxon>
        <taxon>Shewanella</taxon>
    </lineage>
</organism>
<reference evidence="1 2" key="1">
    <citation type="journal article" date="2008" name="PLoS ONE">
        <title>Environmental adaptation: genomic analysis of the piezotolerant and psychrotolerant deep-sea iron reducing bacterium Shewanella piezotolerans WP3.</title>
        <authorList>
            <person name="Wang F."/>
            <person name="Wang J."/>
            <person name="Jian H."/>
            <person name="Zhang B."/>
            <person name="Li S."/>
            <person name="Wang F."/>
            <person name="Zeng X."/>
            <person name="Gao L."/>
            <person name="Bartlett D.H."/>
            <person name="Yu J."/>
            <person name="Hu S."/>
            <person name="Xiao X."/>
        </authorList>
    </citation>
    <scope>NUCLEOTIDE SEQUENCE [LARGE SCALE GENOMIC DNA]</scope>
    <source>
        <strain evidence="2">WP3 / JCM 13877</strain>
    </source>
</reference>
<sequence>MSSYWSHNFTDRGYFTNVNAKLLTQADINISLGIKPNGRIKE</sequence>
<name>B8CTX6_SHEPW</name>
<accession>B8CTX6</accession>
<dbReference type="KEGG" id="swp:swp_4738"/>